<dbReference type="Proteomes" id="UP000595091">
    <property type="component" value="Chromosome"/>
</dbReference>
<protein>
    <submittedName>
        <fullName evidence="2">Uncharacterized protein</fullName>
    </submittedName>
</protein>
<reference evidence="2 3" key="1">
    <citation type="submission" date="2020-10" db="EMBL/GenBank/DDBJ databases">
        <title>Plasmid carrying two tetracycline resistance determinant.</title>
        <authorList>
            <person name="Yang Q."/>
        </authorList>
    </citation>
    <scope>NUCLEOTIDE SEQUENCE [LARGE SCALE GENOMIC DNA]</scope>
    <source>
        <strain evidence="2 3">T43</strain>
    </source>
</reference>
<proteinExistence type="predicted"/>
<sequence>MKKVLYVVGAGLVVGAIAAAFYFWNNKNKKAPEKVCEYQNFNDKVEKEKDKSSSDVIIAPDEPVYEDVKVSSIGSIYSRHEGTATIMHDSVDAIRENIKVSESTSDELDDISAELDKMIRED</sequence>
<feature type="transmembrane region" description="Helical" evidence="1">
    <location>
        <begin position="6"/>
        <end position="24"/>
    </location>
</feature>
<keyword evidence="1" id="KW-1133">Transmembrane helix</keyword>
<dbReference type="RefSeq" id="WP_197558347.1">
    <property type="nucleotide sequence ID" value="NZ_CP063065.1"/>
</dbReference>
<evidence type="ECO:0000313" key="3">
    <source>
        <dbReference type="Proteomes" id="UP000595091"/>
    </source>
</evidence>
<evidence type="ECO:0000256" key="1">
    <source>
        <dbReference type="SAM" id="Phobius"/>
    </source>
</evidence>
<dbReference type="EMBL" id="CP063065">
    <property type="protein sequence ID" value="QOQ78932.1"/>
    <property type="molecule type" value="Genomic_DNA"/>
</dbReference>
<keyword evidence="1" id="KW-0472">Membrane</keyword>
<gene>
    <name evidence="2" type="ORF">IMX20_08080</name>
</gene>
<accession>A0A7M1KRX4</accession>
<dbReference type="AlphaFoldDB" id="A0A7M1KRX4"/>
<keyword evidence="1" id="KW-0812">Transmembrane</keyword>
<name>A0A7M1KRX4_9LACT</name>
<evidence type="ECO:0000313" key="2">
    <source>
        <dbReference type="EMBL" id="QOQ78932.1"/>
    </source>
</evidence>
<organism evidence="2 3">
    <name type="scientific">Aerococcus urinaeequi</name>
    <dbReference type="NCBI Taxonomy" id="51665"/>
    <lineage>
        <taxon>Bacteria</taxon>
        <taxon>Bacillati</taxon>
        <taxon>Bacillota</taxon>
        <taxon>Bacilli</taxon>
        <taxon>Lactobacillales</taxon>
        <taxon>Aerococcaceae</taxon>
        <taxon>Aerococcus</taxon>
    </lineage>
</organism>